<protein>
    <recommendedName>
        <fullName evidence="3">Sigma-54 factor interaction domain-containing protein</fullName>
    </recommendedName>
</protein>
<reference evidence="5" key="4">
    <citation type="submission" date="2015-06" db="UniProtKB">
        <authorList>
            <consortium name="EnsemblMetazoa"/>
        </authorList>
    </citation>
    <scope>IDENTIFICATION</scope>
</reference>
<dbReference type="PROSITE" id="PS50045">
    <property type="entry name" value="SIGMA54_INTERACT_4"/>
    <property type="match status" value="1"/>
</dbReference>
<evidence type="ECO:0000313" key="6">
    <source>
        <dbReference type="Proteomes" id="UP000000673"/>
    </source>
</evidence>
<feature type="coiled-coil region" evidence="1">
    <location>
        <begin position="341"/>
        <end position="463"/>
    </location>
</feature>
<reference evidence="4 6" key="1">
    <citation type="journal article" date="2010" name="BMC Genomics">
        <title>Combination of measures distinguishes pre-miRNAs from other stem-loops in the genome of the newly sequenced Anopheles darlingi.</title>
        <authorList>
            <person name="Mendes N.D."/>
            <person name="Freitas A.T."/>
            <person name="Vasconcelos A.T."/>
            <person name="Sagot M.F."/>
        </authorList>
    </citation>
    <scope>NUCLEOTIDE SEQUENCE</scope>
</reference>
<evidence type="ECO:0000313" key="4">
    <source>
        <dbReference type="EMBL" id="ETN60569.1"/>
    </source>
</evidence>
<dbReference type="STRING" id="43151.W5JCL5"/>
<dbReference type="InterPro" id="IPR002078">
    <property type="entry name" value="Sigma_54_int"/>
</dbReference>
<dbReference type="FunCoup" id="W5JCL5">
    <property type="interactions" value="118"/>
</dbReference>
<feature type="coiled-coil region" evidence="1">
    <location>
        <begin position="175"/>
        <end position="307"/>
    </location>
</feature>
<reference evidence="4" key="3">
    <citation type="journal article" date="2013" name="Nucleic Acids Res.">
        <title>The genome of Anopheles darlingi, the main neotropical malaria vector.</title>
        <authorList>
            <person name="Marinotti O."/>
            <person name="Cerqueira G.C."/>
            <person name="de Almeida L.G."/>
            <person name="Ferro M.I."/>
            <person name="Loreto E.L."/>
            <person name="Zaha A."/>
            <person name="Teixeira S.M."/>
            <person name="Wespiser A.R."/>
            <person name="Almeida E Silva A."/>
            <person name="Schlindwein A.D."/>
            <person name="Pacheco A.C."/>
            <person name="Silva A.L."/>
            <person name="Graveley B.R."/>
            <person name="Walenz B.P."/>
            <person name="Lima Bde A."/>
            <person name="Ribeiro C.A."/>
            <person name="Nunes-Silva C.G."/>
            <person name="de Carvalho C.R."/>
            <person name="Soares C.M."/>
            <person name="de Menezes C.B."/>
            <person name="Matiolli C."/>
            <person name="Caffrey D."/>
            <person name="Araujo D.A."/>
            <person name="de Oliveira D.M."/>
            <person name="Golenbock D."/>
            <person name="Grisard E.C."/>
            <person name="Fantinatti-Garboggini F."/>
            <person name="de Carvalho F.M."/>
            <person name="Barcellos F.G."/>
            <person name="Prosdocimi F."/>
            <person name="May G."/>
            <person name="Azevedo Junior G.M."/>
            <person name="Guimaraes G.M."/>
            <person name="Goldman G.H."/>
            <person name="Padilha I.Q."/>
            <person name="Batista Jda S."/>
            <person name="Ferro J.A."/>
            <person name="Ribeiro J.M."/>
            <person name="Fietto J.L."/>
            <person name="Dabbas K.M."/>
            <person name="Cerdeira L."/>
            <person name="Agnez-Lima L.F."/>
            <person name="Brocchi M."/>
            <person name="de Carvalho M.O."/>
            <person name="Teixeira Mde M."/>
            <person name="Diniz Maia Mde M."/>
            <person name="Goldman M.H."/>
            <person name="Cruz Schneider M.P."/>
            <person name="Felipe M.S."/>
            <person name="Hungria M."/>
            <person name="Nicolas M.F."/>
            <person name="Pereira M."/>
            <person name="Montes M.A."/>
            <person name="Cantao M.E."/>
            <person name="Vincentz M."/>
            <person name="Rafael M.S."/>
            <person name="Silverman N."/>
            <person name="Stoco P.H."/>
            <person name="Souza R.C."/>
            <person name="Vicentini R."/>
            <person name="Gazzinelli R.T."/>
            <person name="Neves Rde O."/>
            <person name="Silva R."/>
            <person name="Astolfi-Filho S."/>
            <person name="Maciel T.E."/>
            <person name="Urmenyi T.P."/>
            <person name="Tadei W.P."/>
            <person name="Camargo E.P."/>
            <person name="de Vasconcelos A.T."/>
        </authorList>
    </citation>
    <scope>NUCLEOTIDE SEQUENCE</scope>
</reference>
<keyword evidence="1" id="KW-0175">Coiled coil</keyword>
<dbReference type="GO" id="GO:0005524">
    <property type="term" value="F:ATP binding"/>
    <property type="evidence" value="ECO:0007669"/>
    <property type="project" value="InterPro"/>
</dbReference>
<sequence length="521" mass="58889">MSVAAVPPSVCDVGSTRDGRERLDLLKRFNEEWHGIEQTIGAHRLEHDRIRGALKQLLHPQHQQHQQQQQPSVDPCRDPVTARSSSSSSSPPVPEAAYGAPPFAESDYKRVSDEVIRNQQNQIQLIKEEKVTLESLWKSAQRTIRILELEIGEYRRQLKQPKSILEVRQQYAAAVQLLEQNLGRVRQALDEKITENRHLQQEATVAADRIATLEQSVKDHQREAVALEKLIDELRTADGQSRTELERAMREKADLETLLDRANELARQHMSRENVALAKVQEALELADSALEEKSSVQRREQDARAECDFLASTIGQVMEEAARKVEQELTGLRSGYEARLAIAEQSLGQLRVQLEAQQQRAVQAESRARTVEDKFRSLLRTNQNLDADLRAASKRIIENELKVEALQKTMAKEKEINRSCSAREADLQRLLANNEQLKDRWKREMLTVTEELQRKMETMRRENCKLTAENNQLKDQLLMVSSPVASSAGRERASGTAATAACGLPLPTVSPAAKVPRESA</sequence>
<name>W5JCL5_ANODA</name>
<dbReference type="OMA" id="REDNQAK"/>
<dbReference type="HOGENOM" id="CLU_522979_0_0_1"/>
<feature type="domain" description="Sigma-54 factor interaction" evidence="3">
    <location>
        <begin position="248"/>
        <end position="400"/>
    </location>
</feature>
<gene>
    <name evidence="4" type="ORF">AND_007803</name>
</gene>
<evidence type="ECO:0000256" key="1">
    <source>
        <dbReference type="SAM" id="Coils"/>
    </source>
</evidence>
<dbReference type="Proteomes" id="UP000000673">
    <property type="component" value="Unassembled WGS sequence"/>
</dbReference>
<feature type="compositionally biased region" description="Low complexity" evidence="2">
    <location>
        <begin position="58"/>
        <end position="71"/>
    </location>
</feature>
<dbReference type="EMBL" id="ADMH02001902">
    <property type="protein sequence ID" value="ETN60569.1"/>
    <property type="molecule type" value="Genomic_DNA"/>
</dbReference>
<organism evidence="4">
    <name type="scientific">Anopheles darlingi</name>
    <name type="common">Mosquito</name>
    <dbReference type="NCBI Taxonomy" id="43151"/>
    <lineage>
        <taxon>Eukaryota</taxon>
        <taxon>Metazoa</taxon>
        <taxon>Ecdysozoa</taxon>
        <taxon>Arthropoda</taxon>
        <taxon>Hexapoda</taxon>
        <taxon>Insecta</taxon>
        <taxon>Pterygota</taxon>
        <taxon>Neoptera</taxon>
        <taxon>Endopterygota</taxon>
        <taxon>Diptera</taxon>
        <taxon>Nematocera</taxon>
        <taxon>Culicoidea</taxon>
        <taxon>Culicidae</taxon>
        <taxon>Anophelinae</taxon>
        <taxon>Anopheles</taxon>
    </lineage>
</organism>
<accession>W5JCL5</accession>
<dbReference type="VEuPathDB" id="VectorBase:ADAR2_000428"/>
<dbReference type="GO" id="GO:0006355">
    <property type="term" value="P:regulation of DNA-templated transcription"/>
    <property type="evidence" value="ECO:0007669"/>
    <property type="project" value="InterPro"/>
</dbReference>
<evidence type="ECO:0000259" key="3">
    <source>
        <dbReference type="PROSITE" id="PS50045"/>
    </source>
</evidence>
<evidence type="ECO:0000313" key="5">
    <source>
        <dbReference type="EnsemblMetazoa" id="ADAC007803-PA"/>
    </source>
</evidence>
<feature type="region of interest" description="Disordered" evidence="2">
    <location>
        <begin position="485"/>
        <end position="521"/>
    </location>
</feature>
<dbReference type="eggNOG" id="ENOG502T7YF">
    <property type="taxonomic scope" value="Eukaryota"/>
</dbReference>
<dbReference type="VEuPathDB" id="VectorBase:ADAC007803"/>
<evidence type="ECO:0000256" key="2">
    <source>
        <dbReference type="SAM" id="MobiDB-lite"/>
    </source>
</evidence>
<keyword evidence="6" id="KW-1185">Reference proteome</keyword>
<feature type="region of interest" description="Disordered" evidence="2">
    <location>
        <begin position="58"/>
        <end position="101"/>
    </location>
</feature>
<dbReference type="AlphaFoldDB" id="W5JCL5"/>
<reference evidence="4" key="2">
    <citation type="submission" date="2010-05" db="EMBL/GenBank/DDBJ databases">
        <authorList>
            <person name="Almeida L.G."/>
            <person name="Nicolas M.F."/>
            <person name="Souza R.C."/>
            <person name="Vasconcelos A.T.R."/>
        </authorList>
    </citation>
    <scope>NUCLEOTIDE SEQUENCE</scope>
</reference>
<proteinExistence type="predicted"/>
<dbReference type="EnsemblMetazoa" id="ADAC007803-RA">
    <property type="protein sequence ID" value="ADAC007803-PA"/>
    <property type="gene ID" value="ADAC007803"/>
</dbReference>